<reference evidence="2" key="1">
    <citation type="submission" date="2015-10" db="EMBL/GenBank/DDBJ databases">
        <authorList>
            <person name="Ju K.-S."/>
            <person name="Doroghazi J.R."/>
            <person name="Metcalf W.W."/>
        </authorList>
    </citation>
    <scope>NUCLEOTIDE SEQUENCE [LARGE SCALE GENOMIC DNA]</scope>
    <source>
        <strain evidence="2">NRRL 3151</strain>
    </source>
</reference>
<evidence type="ECO:0008006" key="3">
    <source>
        <dbReference type="Google" id="ProtNLM"/>
    </source>
</evidence>
<dbReference type="PANTHER" id="PTHR36302">
    <property type="entry name" value="BLR7088 PROTEIN"/>
    <property type="match status" value="1"/>
</dbReference>
<name>A0A101JS80_9ACTN</name>
<dbReference type="EMBL" id="LLZG01000231">
    <property type="protein sequence ID" value="KUL32099.1"/>
    <property type="molecule type" value="Genomic_DNA"/>
</dbReference>
<organism evidence="1 2">
    <name type="scientific">Streptomyces regalis</name>
    <dbReference type="NCBI Taxonomy" id="68262"/>
    <lineage>
        <taxon>Bacteria</taxon>
        <taxon>Bacillati</taxon>
        <taxon>Actinomycetota</taxon>
        <taxon>Actinomycetes</taxon>
        <taxon>Kitasatosporales</taxon>
        <taxon>Streptomycetaceae</taxon>
        <taxon>Streptomyces</taxon>
    </lineage>
</organism>
<dbReference type="AlphaFoldDB" id="A0A101JS80"/>
<dbReference type="InterPro" id="IPR007410">
    <property type="entry name" value="LpqE-like"/>
</dbReference>
<sequence>MRPALGTSRTRGTRSTPRSLFTSTLRSAAAPLGACCAALILLTAYTMTGLAGDPPPRITVVDARIIAPPRGASSTAAYFEIRNTGVSRDTLLYADSPELGVSAIRRAGGRERAGLTEQVWSVDVPAGGTVRMAPDGLGVLIVDPPVLKPGREVLYNLWFRYSGRVGVRVPVTTGAR</sequence>
<dbReference type="InterPro" id="IPR036182">
    <property type="entry name" value="PCuAC_sf"/>
</dbReference>
<dbReference type="Pfam" id="PF04314">
    <property type="entry name" value="PCuAC"/>
    <property type="match status" value="1"/>
</dbReference>
<dbReference type="InterPro" id="IPR058248">
    <property type="entry name" value="Lxx211020-like"/>
</dbReference>
<dbReference type="SUPFAM" id="SSF110087">
    <property type="entry name" value="DR1885-like metal-binding protein"/>
    <property type="match status" value="1"/>
</dbReference>
<protein>
    <recommendedName>
        <fullName evidence="3">Copper chaperone PCu(A)C</fullName>
    </recommendedName>
</protein>
<comment type="caution">
    <text evidence="1">The sequence shown here is derived from an EMBL/GenBank/DDBJ whole genome shotgun (WGS) entry which is preliminary data.</text>
</comment>
<dbReference type="Proteomes" id="UP000053923">
    <property type="component" value="Unassembled WGS sequence"/>
</dbReference>
<dbReference type="OrthoDB" id="4328980at2"/>
<evidence type="ECO:0000313" key="2">
    <source>
        <dbReference type="Proteomes" id="UP000053923"/>
    </source>
</evidence>
<keyword evidence="2" id="KW-1185">Reference proteome</keyword>
<dbReference type="PANTHER" id="PTHR36302:SF1">
    <property type="entry name" value="COPPER CHAPERONE PCU(A)C"/>
    <property type="match status" value="1"/>
</dbReference>
<gene>
    <name evidence="1" type="ORF">ADL12_23095</name>
</gene>
<accession>A0A101JS80</accession>
<proteinExistence type="predicted"/>
<evidence type="ECO:0000313" key="1">
    <source>
        <dbReference type="EMBL" id="KUL32099.1"/>
    </source>
</evidence>
<dbReference type="Gene3D" id="2.60.40.1890">
    <property type="entry name" value="PCu(A)C copper chaperone"/>
    <property type="match status" value="1"/>
</dbReference>